<evidence type="ECO:0000313" key="2">
    <source>
        <dbReference type="Proteomes" id="UP000070501"/>
    </source>
</evidence>
<accession>A0A136IWP6</accession>
<dbReference type="EMBL" id="KQ964255">
    <property type="protein sequence ID" value="KXJ89440.1"/>
    <property type="molecule type" value="Genomic_DNA"/>
</dbReference>
<dbReference type="InParanoid" id="A0A136IWP6"/>
<dbReference type="AlphaFoldDB" id="A0A136IWP6"/>
<sequence length="72" mass="7910">MGPYCSWAVAGPTRLAAPRTPKMVRPRMAARLCWMWGVGFSNEGDVEERVTVVLKAREGCRQGGRECGVEKG</sequence>
<name>A0A136IWP6_9PEZI</name>
<dbReference type="Proteomes" id="UP000070501">
    <property type="component" value="Unassembled WGS sequence"/>
</dbReference>
<evidence type="ECO:0000313" key="1">
    <source>
        <dbReference type="EMBL" id="KXJ89440.1"/>
    </source>
</evidence>
<protein>
    <submittedName>
        <fullName evidence="1">Uncharacterized protein</fullName>
    </submittedName>
</protein>
<gene>
    <name evidence="1" type="ORF">Micbo1qcDRAFT_165525</name>
</gene>
<keyword evidence="2" id="KW-1185">Reference proteome</keyword>
<proteinExistence type="predicted"/>
<organism evidence="1 2">
    <name type="scientific">Microdochium bolleyi</name>
    <dbReference type="NCBI Taxonomy" id="196109"/>
    <lineage>
        <taxon>Eukaryota</taxon>
        <taxon>Fungi</taxon>
        <taxon>Dikarya</taxon>
        <taxon>Ascomycota</taxon>
        <taxon>Pezizomycotina</taxon>
        <taxon>Sordariomycetes</taxon>
        <taxon>Xylariomycetidae</taxon>
        <taxon>Xylariales</taxon>
        <taxon>Microdochiaceae</taxon>
        <taxon>Microdochium</taxon>
    </lineage>
</organism>
<reference evidence="2" key="1">
    <citation type="submission" date="2016-02" db="EMBL/GenBank/DDBJ databases">
        <title>Draft genome sequence of Microdochium bolleyi, a fungal endophyte of beachgrass.</title>
        <authorList>
            <consortium name="DOE Joint Genome Institute"/>
            <person name="David A.S."/>
            <person name="May G."/>
            <person name="Haridas S."/>
            <person name="Lim J."/>
            <person name="Wang M."/>
            <person name="Labutti K."/>
            <person name="Lipzen A."/>
            <person name="Barry K."/>
            <person name="Grigoriev I.V."/>
        </authorList>
    </citation>
    <scope>NUCLEOTIDE SEQUENCE [LARGE SCALE GENOMIC DNA]</scope>
    <source>
        <strain evidence="2">J235TASD1</strain>
    </source>
</reference>
<feature type="non-terminal residue" evidence="1">
    <location>
        <position position="1"/>
    </location>
</feature>